<dbReference type="KEGG" id="lch:Lcho_1791"/>
<keyword evidence="3" id="KW-1185">Reference proteome</keyword>
<dbReference type="EMBL" id="CP001013">
    <property type="protein sequence ID" value="ACB34058.1"/>
    <property type="molecule type" value="Genomic_DNA"/>
</dbReference>
<sequence length="381" mass="40335">MLRPLPPEATRLTSRSAPPTPARTAVGPPHPRPWPGRIGSLLAAAAVLTACATGTPAVDTPTSAHCGTASAGAGPVVPALQALGPDVWWLAGAAGDSDEANRGQISNLLVVADGDRLWLVGSGPSAAQGRALQRQLICRLGRAATDVISPWPRPELVLGQAGMPGARSWAHADVATAMAQRCEHCVERLRLRLGRHAADLGEPAIRLPDALLHGDQGRLGPFRWWRLARGSDTPVTVWWHPASGVLTAHGVLWNDGAPDLRDSRIADMHAATEALIALQAALSPPPDRTLRWLPEQGPVADADLASRHRDYWAALAAAVAQAQAEGRPETDPPADLAGIDAAVTASPRHALNWQRAWRQAEDSGFDATTPDQRGVFQRSLR</sequence>
<dbReference type="HOGENOM" id="CLU_725213_0_0_4"/>
<dbReference type="SUPFAM" id="SSF56281">
    <property type="entry name" value="Metallo-hydrolase/oxidoreductase"/>
    <property type="match status" value="1"/>
</dbReference>
<organism evidence="2 3">
    <name type="scientific">Leptothrix cholodnii (strain ATCC 51168 / LMG 8142 / SP-6)</name>
    <name type="common">Leptothrix discophora (strain SP-6)</name>
    <dbReference type="NCBI Taxonomy" id="395495"/>
    <lineage>
        <taxon>Bacteria</taxon>
        <taxon>Pseudomonadati</taxon>
        <taxon>Pseudomonadota</taxon>
        <taxon>Betaproteobacteria</taxon>
        <taxon>Burkholderiales</taxon>
        <taxon>Sphaerotilaceae</taxon>
        <taxon>Leptothrix</taxon>
    </lineage>
</organism>
<dbReference type="eggNOG" id="ENOG50312KP">
    <property type="taxonomic scope" value="Bacteria"/>
</dbReference>
<protein>
    <submittedName>
        <fullName evidence="2">Uncharacterized protein</fullName>
    </submittedName>
</protein>
<evidence type="ECO:0000313" key="2">
    <source>
        <dbReference type="EMBL" id="ACB34058.1"/>
    </source>
</evidence>
<dbReference type="STRING" id="395495.Lcho_1791"/>
<accession>B1XZ39</accession>
<dbReference type="Gene3D" id="3.60.15.10">
    <property type="entry name" value="Ribonuclease Z/Hydroxyacylglutathione hydrolase-like"/>
    <property type="match status" value="1"/>
</dbReference>
<evidence type="ECO:0000256" key="1">
    <source>
        <dbReference type="SAM" id="MobiDB-lite"/>
    </source>
</evidence>
<dbReference type="Proteomes" id="UP000001693">
    <property type="component" value="Chromosome"/>
</dbReference>
<dbReference type="AlphaFoldDB" id="B1XZ39"/>
<feature type="region of interest" description="Disordered" evidence="1">
    <location>
        <begin position="1"/>
        <end position="34"/>
    </location>
</feature>
<evidence type="ECO:0000313" key="3">
    <source>
        <dbReference type="Proteomes" id="UP000001693"/>
    </source>
</evidence>
<proteinExistence type="predicted"/>
<reference evidence="2 3" key="1">
    <citation type="submission" date="2008-03" db="EMBL/GenBank/DDBJ databases">
        <title>Complete sequence of Leptothrix cholodnii SP-6.</title>
        <authorList>
            <consortium name="US DOE Joint Genome Institute"/>
            <person name="Copeland A."/>
            <person name="Lucas S."/>
            <person name="Lapidus A."/>
            <person name="Glavina del Rio T."/>
            <person name="Dalin E."/>
            <person name="Tice H."/>
            <person name="Bruce D."/>
            <person name="Goodwin L."/>
            <person name="Pitluck S."/>
            <person name="Chertkov O."/>
            <person name="Brettin T."/>
            <person name="Detter J.C."/>
            <person name="Han C."/>
            <person name="Kuske C.R."/>
            <person name="Schmutz J."/>
            <person name="Larimer F."/>
            <person name="Land M."/>
            <person name="Hauser L."/>
            <person name="Kyrpides N."/>
            <person name="Lykidis A."/>
            <person name="Emerson D."/>
            <person name="Richardson P."/>
        </authorList>
    </citation>
    <scope>NUCLEOTIDE SEQUENCE [LARGE SCALE GENOMIC DNA]</scope>
    <source>
        <strain evidence="3">ATCC 51168 / LMG 8142 / SP-6</strain>
    </source>
</reference>
<feature type="region of interest" description="Disordered" evidence="1">
    <location>
        <begin position="362"/>
        <end position="381"/>
    </location>
</feature>
<gene>
    <name evidence="2" type="ordered locus">Lcho_1791</name>
</gene>
<dbReference type="InterPro" id="IPR036866">
    <property type="entry name" value="RibonucZ/Hydroxyglut_hydro"/>
</dbReference>
<name>B1XZ39_LEPCP</name>